<accession>A0AAE2BQR8</accession>
<dbReference type="InterPro" id="IPR001752">
    <property type="entry name" value="Kinesin_motor_dom"/>
</dbReference>
<dbReference type="PANTHER" id="PTHR47968:SF55">
    <property type="entry name" value="KINESIN-LIKE PROTEIN KIN-7H"/>
    <property type="match status" value="1"/>
</dbReference>
<keyword evidence="6" id="KW-0175">Coiled coil</keyword>
<feature type="domain" description="Kinesin motor" evidence="13">
    <location>
        <begin position="17"/>
        <end position="342"/>
    </location>
</feature>
<dbReference type="Proteomes" id="UP001289374">
    <property type="component" value="Unassembled WGS sequence"/>
</dbReference>
<comment type="similarity">
    <text evidence="2">Belongs to the TRAFAC class myosin-kinesin ATPase superfamily. Kinesin family. KIN-7 subfamily.</text>
</comment>
<dbReference type="FunFam" id="3.40.850.10:FF:000016">
    <property type="entry name" value="Kinesin-like protein"/>
    <property type="match status" value="1"/>
</dbReference>
<keyword evidence="8" id="KW-0206">Cytoskeleton</keyword>
<evidence type="ECO:0000256" key="11">
    <source>
        <dbReference type="PROSITE-ProRule" id="PRU00283"/>
    </source>
</evidence>
<name>A0AAE2BQR8_9LAMI</name>
<dbReference type="InterPro" id="IPR027640">
    <property type="entry name" value="Kinesin-like_fam"/>
</dbReference>
<evidence type="ECO:0000256" key="12">
    <source>
        <dbReference type="SAM" id="MobiDB-lite"/>
    </source>
</evidence>
<keyword evidence="5 11" id="KW-0067">ATP-binding</keyword>
<feature type="region of interest" description="Disordered" evidence="12">
    <location>
        <begin position="578"/>
        <end position="611"/>
    </location>
</feature>
<reference evidence="14" key="1">
    <citation type="submission" date="2020-06" db="EMBL/GenBank/DDBJ databases">
        <authorList>
            <person name="Li T."/>
            <person name="Hu X."/>
            <person name="Zhang T."/>
            <person name="Song X."/>
            <person name="Zhang H."/>
            <person name="Dai N."/>
            <person name="Sheng W."/>
            <person name="Hou X."/>
            <person name="Wei L."/>
        </authorList>
    </citation>
    <scope>NUCLEOTIDE SEQUENCE</scope>
    <source>
        <strain evidence="14">K16</strain>
        <tissue evidence="14">Leaf</tissue>
    </source>
</reference>
<dbReference type="GO" id="GO:0003777">
    <property type="term" value="F:microtubule motor activity"/>
    <property type="evidence" value="ECO:0007669"/>
    <property type="project" value="InterPro"/>
</dbReference>
<dbReference type="PANTHER" id="PTHR47968">
    <property type="entry name" value="CENTROMERE PROTEIN E"/>
    <property type="match status" value="1"/>
</dbReference>
<evidence type="ECO:0000259" key="13">
    <source>
        <dbReference type="PROSITE" id="PS50067"/>
    </source>
</evidence>
<keyword evidence="9" id="KW-0539">Nucleus</keyword>
<dbReference type="Pfam" id="PF11995">
    <property type="entry name" value="DUF3490"/>
    <property type="match status" value="1"/>
</dbReference>
<evidence type="ECO:0000256" key="10">
    <source>
        <dbReference type="ARBA" id="ARBA00060413"/>
    </source>
</evidence>
<sequence>MGTMESGEELMGGNEERIHVSVRLRPLNAKEILRNDVSDWECINDDTVVYKNVSLSASDRSMYPTAYTFDRVFRSGCSTREVYEKGAKDVAVSVLSGLNSSVFAYGQTSSGKTYTMTGVTEYAIADIYEYVQKHREREFVLKFSAMEIYNESVRDLLSVDSTPLRLLDDPERGTIVEKLTEEILRDWDHVVQLLSVCEAQRQIGETSLNEMSSRSHQIIRLTIESTSREFLGRENASTLSAAVNFVDLAGSERASQSLSAGTRLKEGCHINRSLLTLGTVIRKLSKGRGGHIPYRDSKLTRILQTSLGGNARTAIICTMSPARSHVEQSRNTLHFASCAKEVATNAQVNVVMSDKALVKYLQRELERLESELRSPQSALAPSNYSAILREKDLHIEKLEEEICDLTLQRDIAQSQVKDLLQMLGDGSSSITQVGLGHYPHLRVQKSPDSEIQERETSILADPIPHSLDVDTRRYSDGHSTTSSQDQIVRVPYFVEDFVQSNVSPRVLISSSNFSESYSYHGWEEIEKQSSGNSEDLCREVRCIETEDLSNKGAIESSFISPEENTEFPEVKVYVKEHRQTTESPSTPLEIDQGFKSSQLKDDSEMKEGTGTGVVTSKEDQELILVPLEEVKESLPSPCEKEKELSSIHYLDTRALENLSLRHELDQDSSVIRRLKFSKSRSCKASIANSASPRFKIKDFGENTSFFGSERESMCFERKLSPLSFSPEVQSPSSPGNALDIEIDTPNMKFATTEDVTGSTTDMKEKAEFPAEHVFITDPSKEIEANSGKTPKKNVKDVGLDPIGDELEGLSSWPVEFKRLQQEIIELWHACNVSLVHRTYFVMLFRGDPSDAIYLEVELRRVKFLNDKFSRGEKTIVNGRRLTLASSEKALRDERRTLSKRMMSKFSEQERESLFLKWGIGLNTKLRRQQLAQRLWSKTEDMDHIADSAFLVAKLVGFIEPGNAPNKEMFGLNFTPRRTSRTIDRNPIFELIASFSNSQPDPPPSFNSLLLSLMIIITKLICQDRRTPAASHFQHDPLRAAKKIFQDDEIHMVGSSSSYMGEPGITHSDEEIEKLAIRLKFTLMGKFSHGVPNLNFLRQQIIKLGLKETKDLREVLNRKRKGKDVMHVNNPINCLSLDANAHTLDVSIIANATAASNDKPAAPNRNIKEQRSAKNPTVGLFTKSEESGHFIGTHTGNKSLLKGKGNTQRLNSKSPLYSLMSRFSLDDLVMPQLSQTLPTKSSDLPLKVLVCRSTRRLFWEELVNFSTSNVPWLVGGDINTILHFDGNQDGSLNKMGPMEDFNDMVMECNLIDVRFEGEPFTWTNRRIWKRLNRVLYSKEWMDLFNCTRVSYFARSPSDHHPMFITT</sequence>
<dbReference type="GO" id="GO:0009524">
    <property type="term" value="C:phragmoplast"/>
    <property type="evidence" value="ECO:0007669"/>
    <property type="project" value="UniProtKB-SubCell"/>
</dbReference>
<dbReference type="GO" id="GO:0005524">
    <property type="term" value="F:ATP binding"/>
    <property type="evidence" value="ECO:0007669"/>
    <property type="project" value="UniProtKB-UniRule"/>
</dbReference>
<evidence type="ECO:0000256" key="1">
    <source>
        <dbReference type="ARBA" id="ARBA00004123"/>
    </source>
</evidence>
<evidence type="ECO:0000256" key="2">
    <source>
        <dbReference type="ARBA" id="ARBA00007310"/>
    </source>
</evidence>
<evidence type="ECO:0000256" key="3">
    <source>
        <dbReference type="ARBA" id="ARBA00022701"/>
    </source>
</evidence>
<gene>
    <name evidence="14" type="ORF">Sango_1909000</name>
</gene>
<dbReference type="GO" id="GO:0005634">
    <property type="term" value="C:nucleus"/>
    <property type="evidence" value="ECO:0007669"/>
    <property type="project" value="UniProtKB-SubCell"/>
</dbReference>
<dbReference type="EMBL" id="JACGWL010000010">
    <property type="protein sequence ID" value="KAK4394382.1"/>
    <property type="molecule type" value="Genomic_DNA"/>
</dbReference>
<keyword evidence="4 11" id="KW-0547">Nucleotide-binding</keyword>
<reference evidence="14" key="2">
    <citation type="journal article" date="2024" name="Plant">
        <title>Genomic evolution and insights into agronomic trait innovations of Sesamum species.</title>
        <authorList>
            <person name="Miao H."/>
            <person name="Wang L."/>
            <person name="Qu L."/>
            <person name="Liu H."/>
            <person name="Sun Y."/>
            <person name="Le M."/>
            <person name="Wang Q."/>
            <person name="Wei S."/>
            <person name="Zheng Y."/>
            <person name="Lin W."/>
            <person name="Duan Y."/>
            <person name="Cao H."/>
            <person name="Xiong S."/>
            <person name="Wang X."/>
            <person name="Wei L."/>
            <person name="Li C."/>
            <person name="Ma Q."/>
            <person name="Ju M."/>
            <person name="Zhao R."/>
            <person name="Li G."/>
            <person name="Mu C."/>
            <person name="Tian Q."/>
            <person name="Mei H."/>
            <person name="Zhang T."/>
            <person name="Gao T."/>
            <person name="Zhang H."/>
        </authorList>
    </citation>
    <scope>NUCLEOTIDE SEQUENCE</scope>
    <source>
        <strain evidence="14">K16</strain>
    </source>
</reference>
<dbReference type="InterPro" id="IPR036691">
    <property type="entry name" value="Endo/exonu/phosph_ase_sf"/>
</dbReference>
<keyword evidence="7 11" id="KW-0505">Motor protein</keyword>
<keyword evidence="8" id="KW-0963">Cytoplasm</keyword>
<comment type="caution">
    <text evidence="14">The sequence shown here is derived from an EMBL/GenBank/DDBJ whole genome shotgun (WGS) entry which is preliminary data.</text>
</comment>
<dbReference type="GO" id="GO:0005874">
    <property type="term" value="C:microtubule"/>
    <property type="evidence" value="ECO:0007669"/>
    <property type="project" value="UniProtKB-KW"/>
</dbReference>
<evidence type="ECO:0000313" key="15">
    <source>
        <dbReference type="Proteomes" id="UP001289374"/>
    </source>
</evidence>
<evidence type="ECO:0000313" key="14">
    <source>
        <dbReference type="EMBL" id="KAK4394382.1"/>
    </source>
</evidence>
<evidence type="ECO:0000256" key="6">
    <source>
        <dbReference type="ARBA" id="ARBA00023054"/>
    </source>
</evidence>
<keyword evidence="3" id="KW-0493">Microtubule</keyword>
<dbReference type="PRINTS" id="PR00380">
    <property type="entry name" value="KINESINHEAVY"/>
</dbReference>
<keyword evidence="15" id="KW-1185">Reference proteome</keyword>
<dbReference type="Gene3D" id="3.60.10.10">
    <property type="entry name" value="Endonuclease/exonuclease/phosphatase"/>
    <property type="match status" value="1"/>
</dbReference>
<dbReference type="CDD" id="cd01374">
    <property type="entry name" value="KISc_CENP_E"/>
    <property type="match status" value="1"/>
</dbReference>
<protein>
    <submittedName>
        <fullName evidence="14">Kinesin-like protein KIN-7H</fullName>
    </submittedName>
</protein>
<evidence type="ECO:0000256" key="4">
    <source>
        <dbReference type="ARBA" id="ARBA00022741"/>
    </source>
</evidence>
<dbReference type="Gene3D" id="3.40.850.10">
    <property type="entry name" value="Kinesin motor domain"/>
    <property type="match status" value="1"/>
</dbReference>
<dbReference type="SMART" id="SM00129">
    <property type="entry name" value="KISc"/>
    <property type="match status" value="1"/>
</dbReference>
<dbReference type="InterPro" id="IPR021881">
    <property type="entry name" value="NACK_C"/>
</dbReference>
<dbReference type="InterPro" id="IPR027417">
    <property type="entry name" value="P-loop_NTPase"/>
</dbReference>
<dbReference type="GO" id="GO:0007018">
    <property type="term" value="P:microtubule-based movement"/>
    <property type="evidence" value="ECO:0007669"/>
    <property type="project" value="InterPro"/>
</dbReference>
<evidence type="ECO:0000256" key="8">
    <source>
        <dbReference type="ARBA" id="ARBA00023212"/>
    </source>
</evidence>
<comment type="subcellular location">
    <subcellularLocation>
        <location evidence="10">Cytoplasm</location>
        <location evidence="10">Cytoskeleton</location>
        <location evidence="10">Phragmoplast</location>
    </subcellularLocation>
    <subcellularLocation>
        <location evidence="1">Nucleus</location>
    </subcellularLocation>
</comment>
<dbReference type="PROSITE" id="PS50067">
    <property type="entry name" value="KINESIN_MOTOR_2"/>
    <property type="match status" value="1"/>
</dbReference>
<dbReference type="SUPFAM" id="SSF56219">
    <property type="entry name" value="DNase I-like"/>
    <property type="match status" value="1"/>
</dbReference>
<evidence type="ECO:0000256" key="5">
    <source>
        <dbReference type="ARBA" id="ARBA00022840"/>
    </source>
</evidence>
<dbReference type="SUPFAM" id="SSF52540">
    <property type="entry name" value="P-loop containing nucleoside triphosphate hydrolases"/>
    <property type="match status" value="1"/>
</dbReference>
<proteinExistence type="inferred from homology"/>
<dbReference type="GO" id="GO:0008017">
    <property type="term" value="F:microtubule binding"/>
    <property type="evidence" value="ECO:0007669"/>
    <property type="project" value="InterPro"/>
</dbReference>
<dbReference type="Pfam" id="PF00225">
    <property type="entry name" value="Kinesin"/>
    <property type="match status" value="1"/>
</dbReference>
<feature type="binding site" evidence="11">
    <location>
        <begin position="106"/>
        <end position="113"/>
    </location>
    <ligand>
        <name>ATP</name>
        <dbReference type="ChEBI" id="CHEBI:30616"/>
    </ligand>
</feature>
<dbReference type="GO" id="GO:0000919">
    <property type="term" value="P:cell plate assembly"/>
    <property type="evidence" value="ECO:0007669"/>
    <property type="project" value="UniProtKB-ARBA"/>
</dbReference>
<dbReference type="InterPro" id="IPR036961">
    <property type="entry name" value="Kinesin_motor_dom_sf"/>
</dbReference>
<organism evidence="14 15">
    <name type="scientific">Sesamum angolense</name>
    <dbReference type="NCBI Taxonomy" id="2727404"/>
    <lineage>
        <taxon>Eukaryota</taxon>
        <taxon>Viridiplantae</taxon>
        <taxon>Streptophyta</taxon>
        <taxon>Embryophyta</taxon>
        <taxon>Tracheophyta</taxon>
        <taxon>Spermatophyta</taxon>
        <taxon>Magnoliopsida</taxon>
        <taxon>eudicotyledons</taxon>
        <taxon>Gunneridae</taxon>
        <taxon>Pentapetalae</taxon>
        <taxon>asterids</taxon>
        <taxon>lamiids</taxon>
        <taxon>Lamiales</taxon>
        <taxon>Pedaliaceae</taxon>
        <taxon>Sesamum</taxon>
    </lineage>
</organism>
<evidence type="ECO:0000256" key="9">
    <source>
        <dbReference type="ARBA" id="ARBA00023242"/>
    </source>
</evidence>
<evidence type="ECO:0000256" key="7">
    <source>
        <dbReference type="ARBA" id="ARBA00023175"/>
    </source>
</evidence>
<feature type="compositionally biased region" description="Basic and acidic residues" evidence="12">
    <location>
        <begin position="598"/>
        <end position="607"/>
    </location>
</feature>